<dbReference type="EMBL" id="JAJSOW010000102">
    <property type="protein sequence ID" value="KAI9176253.1"/>
    <property type="molecule type" value="Genomic_DNA"/>
</dbReference>
<dbReference type="AlphaFoldDB" id="A0AAD5IT35"/>
<feature type="region of interest" description="Disordered" evidence="7">
    <location>
        <begin position="123"/>
        <end position="164"/>
    </location>
</feature>
<dbReference type="CDD" id="cd00167">
    <property type="entry name" value="SANT"/>
    <property type="match status" value="2"/>
</dbReference>
<organism evidence="10 11">
    <name type="scientific">Acer negundo</name>
    <name type="common">Box elder</name>
    <dbReference type="NCBI Taxonomy" id="4023"/>
    <lineage>
        <taxon>Eukaryota</taxon>
        <taxon>Viridiplantae</taxon>
        <taxon>Streptophyta</taxon>
        <taxon>Embryophyta</taxon>
        <taxon>Tracheophyta</taxon>
        <taxon>Spermatophyta</taxon>
        <taxon>Magnoliopsida</taxon>
        <taxon>eudicotyledons</taxon>
        <taxon>Gunneridae</taxon>
        <taxon>Pentapetalae</taxon>
        <taxon>rosids</taxon>
        <taxon>malvids</taxon>
        <taxon>Sapindales</taxon>
        <taxon>Sapindaceae</taxon>
        <taxon>Hippocastanoideae</taxon>
        <taxon>Acereae</taxon>
        <taxon>Acer</taxon>
    </lineage>
</organism>
<evidence type="ECO:0000313" key="10">
    <source>
        <dbReference type="EMBL" id="KAI9176253.1"/>
    </source>
</evidence>
<dbReference type="Proteomes" id="UP001064489">
    <property type="component" value="Chromosome 5"/>
</dbReference>
<dbReference type="Gene3D" id="1.10.10.60">
    <property type="entry name" value="Homeodomain-like"/>
    <property type="match status" value="2"/>
</dbReference>
<evidence type="ECO:0000256" key="2">
    <source>
        <dbReference type="ARBA" id="ARBA00022737"/>
    </source>
</evidence>
<accession>A0AAD5IT35</accession>
<evidence type="ECO:0000256" key="7">
    <source>
        <dbReference type="SAM" id="MobiDB-lite"/>
    </source>
</evidence>
<comment type="caution">
    <text evidence="10">The sequence shown here is derived from an EMBL/GenBank/DDBJ whole genome shotgun (WGS) entry which is preliminary data.</text>
</comment>
<dbReference type="SUPFAM" id="SSF46689">
    <property type="entry name" value="Homeodomain-like"/>
    <property type="match status" value="1"/>
</dbReference>
<keyword evidence="4" id="KW-0238">DNA-binding</keyword>
<evidence type="ECO:0000259" key="9">
    <source>
        <dbReference type="PROSITE" id="PS51294"/>
    </source>
</evidence>
<evidence type="ECO:0000256" key="1">
    <source>
        <dbReference type="ARBA" id="ARBA00004123"/>
    </source>
</evidence>
<dbReference type="Pfam" id="PF00249">
    <property type="entry name" value="Myb_DNA-binding"/>
    <property type="match status" value="2"/>
</dbReference>
<dbReference type="GO" id="GO:0000976">
    <property type="term" value="F:transcription cis-regulatory region binding"/>
    <property type="evidence" value="ECO:0007669"/>
    <property type="project" value="UniProtKB-ARBA"/>
</dbReference>
<dbReference type="InterPro" id="IPR009057">
    <property type="entry name" value="Homeodomain-like_sf"/>
</dbReference>
<feature type="compositionally biased region" description="Polar residues" evidence="7">
    <location>
        <begin position="147"/>
        <end position="164"/>
    </location>
</feature>
<evidence type="ECO:0000256" key="6">
    <source>
        <dbReference type="ARBA" id="ARBA00023242"/>
    </source>
</evidence>
<sequence>MGRQPCCDKVGLKRGPWTIEEDHKLINFILNNGIHCWRMVPKLAGLLRCGKSCRLRWINYLRPDLKRGAFTEMEEDQIIQLHSRLGNRWSKIASHFAGRTDNEIKNHWNTRIKKRLKLLGVDPVTHKPTTTTTTDQKTTDDDDDQTSTLESNSPKESSSVQENTSLEIILESRDDDMEDDHNNTNNVKKDIPRTEDKVEEQVEELISMDDTTDLLKNYELMMCSGANLEFVGGGSWNQESNTSTTVSACSSSFSSSMEEISDPSLQQWFDNVDSILSWDCFNQLEENLFQLGGK</sequence>
<dbReference type="InterPro" id="IPR017930">
    <property type="entry name" value="Myb_dom"/>
</dbReference>
<feature type="domain" description="Myb-like" evidence="8">
    <location>
        <begin position="62"/>
        <end position="112"/>
    </location>
</feature>
<evidence type="ECO:0000256" key="3">
    <source>
        <dbReference type="ARBA" id="ARBA00023015"/>
    </source>
</evidence>
<dbReference type="InterPro" id="IPR001005">
    <property type="entry name" value="SANT/Myb"/>
</dbReference>
<evidence type="ECO:0000313" key="11">
    <source>
        <dbReference type="Proteomes" id="UP001064489"/>
    </source>
</evidence>
<feature type="domain" description="Myb-like" evidence="8">
    <location>
        <begin position="9"/>
        <end position="61"/>
    </location>
</feature>
<keyword evidence="5" id="KW-0804">Transcription</keyword>
<keyword evidence="11" id="KW-1185">Reference proteome</keyword>
<feature type="domain" description="HTH myb-type" evidence="9">
    <location>
        <begin position="9"/>
        <end position="61"/>
    </location>
</feature>
<feature type="compositionally biased region" description="Low complexity" evidence="7">
    <location>
        <begin position="123"/>
        <end position="136"/>
    </location>
</feature>
<comment type="subcellular location">
    <subcellularLocation>
        <location evidence="1">Nucleus</location>
    </subcellularLocation>
</comment>
<dbReference type="FunFam" id="1.10.10.60:FF:000069">
    <property type="entry name" value="MYB transcription factor"/>
    <property type="match status" value="1"/>
</dbReference>
<dbReference type="SMART" id="SM00717">
    <property type="entry name" value="SANT"/>
    <property type="match status" value="2"/>
</dbReference>
<dbReference type="FunFam" id="1.10.10.60:FF:000394">
    <property type="entry name" value="MYB transcription factor"/>
    <property type="match status" value="1"/>
</dbReference>
<proteinExistence type="predicted"/>
<protein>
    <submittedName>
        <fullName evidence="10">Uncharacterized protein</fullName>
    </submittedName>
</protein>
<dbReference type="GO" id="GO:0046394">
    <property type="term" value="P:carboxylic acid biosynthetic process"/>
    <property type="evidence" value="ECO:0007669"/>
    <property type="project" value="UniProtKB-ARBA"/>
</dbReference>
<dbReference type="PANTHER" id="PTHR47994">
    <property type="entry name" value="F14D16.11-RELATED"/>
    <property type="match status" value="1"/>
</dbReference>
<reference evidence="10" key="1">
    <citation type="journal article" date="2022" name="Plant J.">
        <title>Strategies of tolerance reflected in two North American maple genomes.</title>
        <authorList>
            <person name="McEvoy S.L."/>
            <person name="Sezen U.U."/>
            <person name="Trouern-Trend A."/>
            <person name="McMahon S.M."/>
            <person name="Schaberg P.G."/>
            <person name="Yang J."/>
            <person name="Wegrzyn J.L."/>
            <person name="Swenson N.G."/>
        </authorList>
    </citation>
    <scope>NUCLEOTIDE SEQUENCE</scope>
    <source>
        <strain evidence="10">91603</strain>
    </source>
</reference>
<keyword evidence="2" id="KW-0677">Repeat</keyword>
<evidence type="ECO:0000256" key="5">
    <source>
        <dbReference type="ARBA" id="ARBA00023163"/>
    </source>
</evidence>
<dbReference type="PROSITE" id="PS50090">
    <property type="entry name" value="MYB_LIKE"/>
    <property type="match status" value="2"/>
</dbReference>
<dbReference type="PROSITE" id="PS51294">
    <property type="entry name" value="HTH_MYB"/>
    <property type="match status" value="2"/>
</dbReference>
<dbReference type="PANTHER" id="PTHR47994:SF5">
    <property type="entry name" value="F14D16.11-RELATED"/>
    <property type="match status" value="1"/>
</dbReference>
<name>A0AAD5IT35_ACENE</name>
<dbReference type="GO" id="GO:0005634">
    <property type="term" value="C:nucleus"/>
    <property type="evidence" value="ECO:0007669"/>
    <property type="project" value="UniProtKB-SubCell"/>
</dbReference>
<evidence type="ECO:0000259" key="8">
    <source>
        <dbReference type="PROSITE" id="PS50090"/>
    </source>
</evidence>
<dbReference type="InterPro" id="IPR015495">
    <property type="entry name" value="Myb_TF_plants"/>
</dbReference>
<dbReference type="GO" id="GO:0006355">
    <property type="term" value="P:regulation of DNA-templated transcription"/>
    <property type="evidence" value="ECO:0007669"/>
    <property type="project" value="UniProtKB-ARBA"/>
</dbReference>
<feature type="domain" description="HTH myb-type" evidence="9">
    <location>
        <begin position="62"/>
        <end position="116"/>
    </location>
</feature>
<keyword evidence="6" id="KW-0539">Nucleus</keyword>
<keyword evidence="3" id="KW-0805">Transcription regulation</keyword>
<reference evidence="10" key="2">
    <citation type="submission" date="2023-02" db="EMBL/GenBank/DDBJ databases">
        <authorList>
            <person name="Swenson N.G."/>
            <person name="Wegrzyn J.L."/>
            <person name="Mcevoy S.L."/>
        </authorList>
    </citation>
    <scope>NUCLEOTIDE SEQUENCE</scope>
    <source>
        <strain evidence="10">91603</strain>
        <tissue evidence="10">Leaf</tissue>
    </source>
</reference>
<evidence type="ECO:0000256" key="4">
    <source>
        <dbReference type="ARBA" id="ARBA00023125"/>
    </source>
</evidence>
<gene>
    <name evidence="10" type="ORF">LWI28_000461</name>
</gene>